<gene>
    <name evidence="1" type="ORF">AVDCRST_MAG58-1690</name>
</gene>
<dbReference type="AlphaFoldDB" id="A0A6J4R4U4"/>
<name>A0A6J4R4U4_9ACTN</name>
<sequence length="169" mass="18949">MFDGFVVLEVPLYYLRYVVFYDAEVPGAPRVDDEVRAVLTEAEAVYAVHAYVPVHALLAQLVLECFADGLGSALLAVAALADEHVGVVVADLRGRLRERRQRAAFLRPLLRLLASLRDGFLRFMMAARAVRMLLRSQNPSSETRIYHPGRRDGIMDGMRFHNSLQAPII</sequence>
<dbReference type="EMBL" id="CADCVF010000039">
    <property type="protein sequence ID" value="CAA9457322.1"/>
    <property type="molecule type" value="Genomic_DNA"/>
</dbReference>
<reference evidence="1" key="1">
    <citation type="submission" date="2020-02" db="EMBL/GenBank/DDBJ databases">
        <authorList>
            <person name="Meier V. D."/>
        </authorList>
    </citation>
    <scope>NUCLEOTIDE SEQUENCE</scope>
    <source>
        <strain evidence="1">AVDCRST_MAG58</strain>
    </source>
</reference>
<proteinExistence type="predicted"/>
<accession>A0A6J4R4U4</accession>
<protein>
    <submittedName>
        <fullName evidence="1">Uncharacterized protein</fullName>
    </submittedName>
</protein>
<evidence type="ECO:0000313" key="1">
    <source>
        <dbReference type="EMBL" id="CAA9457322.1"/>
    </source>
</evidence>
<organism evidence="1">
    <name type="scientific">uncultured Rubrobacteraceae bacterium</name>
    <dbReference type="NCBI Taxonomy" id="349277"/>
    <lineage>
        <taxon>Bacteria</taxon>
        <taxon>Bacillati</taxon>
        <taxon>Actinomycetota</taxon>
        <taxon>Rubrobacteria</taxon>
        <taxon>Rubrobacterales</taxon>
        <taxon>Rubrobacteraceae</taxon>
        <taxon>environmental samples</taxon>
    </lineage>
</organism>